<comment type="caution">
    <text evidence="3">The sequence shown here is derived from an EMBL/GenBank/DDBJ whole genome shotgun (WGS) entry which is preliminary data.</text>
</comment>
<organism evidence="3 4">
    <name type="scientific">Shewanella hanedai</name>
    <name type="common">Alteromonas hanedai</name>
    <dbReference type="NCBI Taxonomy" id="25"/>
    <lineage>
        <taxon>Bacteria</taxon>
        <taxon>Pseudomonadati</taxon>
        <taxon>Pseudomonadota</taxon>
        <taxon>Gammaproteobacteria</taxon>
        <taxon>Alteromonadales</taxon>
        <taxon>Shewanellaceae</taxon>
        <taxon>Shewanella</taxon>
    </lineage>
</organism>
<feature type="coiled-coil region" evidence="1">
    <location>
        <begin position="62"/>
        <end position="96"/>
    </location>
</feature>
<dbReference type="EMBL" id="VKGK01000001">
    <property type="protein sequence ID" value="TRY16287.1"/>
    <property type="molecule type" value="Genomic_DNA"/>
</dbReference>
<reference evidence="4" key="1">
    <citation type="submission" date="2019-07" db="EMBL/GenBank/DDBJ databases">
        <title>Shewanella sp. YLB-08 draft genomic sequence.</title>
        <authorList>
            <person name="Yu L."/>
        </authorList>
    </citation>
    <scope>NUCLEOTIDE SEQUENCE [LARGE SCALE GENOMIC DNA]</scope>
    <source>
        <strain evidence="4">JCM 20706</strain>
    </source>
</reference>
<protein>
    <submittedName>
        <fullName evidence="3">Uncharacterized protein</fullName>
    </submittedName>
</protein>
<evidence type="ECO:0000313" key="3">
    <source>
        <dbReference type="EMBL" id="TRY16287.1"/>
    </source>
</evidence>
<feature type="compositionally biased region" description="Basic and acidic residues" evidence="2">
    <location>
        <begin position="33"/>
        <end position="56"/>
    </location>
</feature>
<gene>
    <name evidence="3" type="ORF">FN961_01280</name>
</gene>
<keyword evidence="4" id="KW-1185">Reference proteome</keyword>
<proteinExistence type="predicted"/>
<name>A0A553JV02_SHEHA</name>
<dbReference type="AlphaFoldDB" id="A0A553JV02"/>
<keyword evidence="1" id="KW-0175">Coiled coil</keyword>
<dbReference type="OrthoDB" id="6315856at2"/>
<dbReference type="Proteomes" id="UP000318126">
    <property type="component" value="Unassembled WGS sequence"/>
</dbReference>
<sequence length="243" mass="27586">MSGIKFFIALILASLCGAFLFNLTVESGVFSDDSAKSHSDKQPSFTRSERIERDTESSAVPKRSLREQREIDKANIADLESRLEQMTNEVGRLNALVETKSVIIEELTAELKVGLTEYAKSHMEKQLEEKLKTQLVELPGATSPEGIKKLIETERRDEQWAYDVETQLADFIQMSEASDELTVEEINCRSQSCKFSFTHNDSFVGWDQFKGALDAQEWWTFKTTIVFKTSNNIEVLVTNTNPK</sequence>
<dbReference type="RefSeq" id="WP_143562733.1">
    <property type="nucleotide sequence ID" value="NZ_BMPL01000001.1"/>
</dbReference>
<evidence type="ECO:0000256" key="2">
    <source>
        <dbReference type="SAM" id="MobiDB-lite"/>
    </source>
</evidence>
<feature type="region of interest" description="Disordered" evidence="2">
    <location>
        <begin position="32"/>
        <end position="62"/>
    </location>
</feature>
<accession>A0A553JV02</accession>
<evidence type="ECO:0000256" key="1">
    <source>
        <dbReference type="SAM" id="Coils"/>
    </source>
</evidence>
<evidence type="ECO:0000313" key="4">
    <source>
        <dbReference type="Proteomes" id="UP000318126"/>
    </source>
</evidence>